<evidence type="ECO:0000313" key="2">
    <source>
        <dbReference type="Proteomes" id="UP000593765"/>
    </source>
</evidence>
<name>A0A7M2X2A3_9BACT</name>
<reference evidence="1 2" key="1">
    <citation type="submission" date="2020-10" db="EMBL/GenBank/DDBJ databases">
        <title>Wide distribution of Phycisphaera-like planctomycetes from WD2101 soil group in peatlands and genome analysis of the first cultivated representative.</title>
        <authorList>
            <person name="Dedysh S.N."/>
            <person name="Beletsky A.V."/>
            <person name="Ivanova A."/>
            <person name="Kulichevskaya I.S."/>
            <person name="Suzina N.E."/>
            <person name="Philippov D.A."/>
            <person name="Rakitin A.L."/>
            <person name="Mardanov A.V."/>
            <person name="Ravin N.V."/>
        </authorList>
    </citation>
    <scope>NUCLEOTIDE SEQUENCE [LARGE SCALE GENOMIC DNA]</scope>
    <source>
        <strain evidence="1 2">M1803</strain>
    </source>
</reference>
<proteinExistence type="predicted"/>
<gene>
    <name evidence="1" type="ORF">IPV69_11350</name>
</gene>
<dbReference type="RefSeq" id="WP_206295225.1">
    <property type="nucleotide sequence ID" value="NZ_CP063458.1"/>
</dbReference>
<accession>A0A7M2X2A3</accession>
<protein>
    <submittedName>
        <fullName evidence="1">Uncharacterized protein</fullName>
    </submittedName>
</protein>
<sequence length="172" mass="19207">MGLYDDDNAAITSGDLCDVIYWQTKFSHLKLEAALKSRQPEYAIRGLIPSVTNGAADVLKTYPNHAEVKAWADKATLIAGKIDPNAAPADFKGDFAHWKDYSYEAGWRSYHMAKMAAATESWGVTLDHARETITQLTRSKDRMATWPADVQQFVQTALPEMEKLKELAASKR</sequence>
<keyword evidence="2" id="KW-1185">Reference proteome</keyword>
<evidence type="ECO:0000313" key="1">
    <source>
        <dbReference type="EMBL" id="QOV91906.1"/>
    </source>
</evidence>
<dbReference type="EMBL" id="CP063458">
    <property type="protein sequence ID" value="QOV91906.1"/>
    <property type="molecule type" value="Genomic_DNA"/>
</dbReference>
<dbReference type="Proteomes" id="UP000593765">
    <property type="component" value="Chromosome"/>
</dbReference>
<dbReference type="KEGG" id="hbs:IPV69_11350"/>
<organism evidence="1 2">
    <name type="scientific">Humisphaera borealis</name>
    <dbReference type="NCBI Taxonomy" id="2807512"/>
    <lineage>
        <taxon>Bacteria</taxon>
        <taxon>Pseudomonadati</taxon>
        <taxon>Planctomycetota</taxon>
        <taxon>Phycisphaerae</taxon>
        <taxon>Tepidisphaerales</taxon>
        <taxon>Tepidisphaeraceae</taxon>
        <taxon>Humisphaera</taxon>
    </lineage>
</organism>
<dbReference type="AlphaFoldDB" id="A0A7M2X2A3"/>